<evidence type="ECO:0000313" key="6">
    <source>
        <dbReference type="EMBL" id="SHI67965.1"/>
    </source>
</evidence>
<evidence type="ECO:0000313" key="7">
    <source>
        <dbReference type="Proteomes" id="UP000191240"/>
    </source>
</evidence>
<proteinExistence type="predicted"/>
<evidence type="ECO:0000256" key="4">
    <source>
        <dbReference type="ARBA" id="ARBA00023014"/>
    </source>
</evidence>
<dbReference type="PROSITE" id="PS51918">
    <property type="entry name" value="RADICAL_SAM"/>
    <property type="match status" value="1"/>
</dbReference>
<dbReference type="Proteomes" id="UP000191240">
    <property type="component" value="Unassembled WGS sequence"/>
</dbReference>
<dbReference type="GO" id="GO:0051536">
    <property type="term" value="F:iron-sulfur cluster binding"/>
    <property type="evidence" value="ECO:0007669"/>
    <property type="project" value="UniProtKB-KW"/>
</dbReference>
<dbReference type="PANTHER" id="PTHR11228:SF7">
    <property type="entry name" value="PQQA PEPTIDE CYCLASE"/>
    <property type="match status" value="1"/>
</dbReference>
<dbReference type="EMBL" id="FQYW01000010">
    <property type="protein sequence ID" value="SHI67965.1"/>
    <property type="molecule type" value="Genomic_DNA"/>
</dbReference>
<dbReference type="Pfam" id="PF04055">
    <property type="entry name" value="Radical_SAM"/>
    <property type="match status" value="1"/>
</dbReference>
<protein>
    <submittedName>
        <fullName evidence="6">Radical SAM additional 4Fe4S-binding SPASM domain-containing protein</fullName>
    </submittedName>
</protein>
<dbReference type="RefSeq" id="WP_080325718.1">
    <property type="nucleotide sequence ID" value="NZ_FQYW01000010.1"/>
</dbReference>
<dbReference type="SUPFAM" id="SSF102114">
    <property type="entry name" value="Radical SAM enzymes"/>
    <property type="match status" value="1"/>
</dbReference>
<dbReference type="SMART" id="SM00729">
    <property type="entry name" value="Elp3"/>
    <property type="match status" value="1"/>
</dbReference>
<evidence type="ECO:0000256" key="2">
    <source>
        <dbReference type="ARBA" id="ARBA00022723"/>
    </source>
</evidence>
<evidence type="ECO:0000256" key="3">
    <source>
        <dbReference type="ARBA" id="ARBA00023004"/>
    </source>
</evidence>
<reference evidence="6 7" key="1">
    <citation type="submission" date="2016-11" db="EMBL/GenBank/DDBJ databases">
        <authorList>
            <person name="Jaros S."/>
            <person name="Januszkiewicz K."/>
            <person name="Wedrychowicz H."/>
        </authorList>
    </citation>
    <scope>NUCLEOTIDE SEQUENCE [LARGE SCALE GENOMIC DNA]</scope>
    <source>
        <strain evidence="6 7">DSM 3074</strain>
    </source>
</reference>
<dbReference type="InterPro" id="IPR058240">
    <property type="entry name" value="rSAM_sf"/>
</dbReference>
<dbReference type="InterPro" id="IPR006638">
    <property type="entry name" value="Elp3/MiaA/NifB-like_rSAM"/>
</dbReference>
<dbReference type="SFLD" id="SFLDS00029">
    <property type="entry name" value="Radical_SAM"/>
    <property type="match status" value="1"/>
</dbReference>
<dbReference type="SFLD" id="SFLDG01386">
    <property type="entry name" value="main_SPASM_domain-containing"/>
    <property type="match status" value="1"/>
</dbReference>
<feature type="domain" description="Radical SAM core" evidence="5">
    <location>
        <begin position="105"/>
        <end position="326"/>
    </location>
</feature>
<dbReference type="Pfam" id="PF13186">
    <property type="entry name" value="SPASM"/>
    <property type="match status" value="1"/>
</dbReference>
<gene>
    <name evidence="6" type="ORF">SAMN02745671_01311</name>
</gene>
<dbReference type="InterPro" id="IPR007197">
    <property type="entry name" value="rSAM"/>
</dbReference>
<dbReference type="InterPro" id="IPR050377">
    <property type="entry name" value="Radical_SAM_PqqE_MftC-like"/>
</dbReference>
<keyword evidence="4" id="KW-0411">Iron-sulfur</keyword>
<evidence type="ECO:0000259" key="5">
    <source>
        <dbReference type="PROSITE" id="PS51918"/>
    </source>
</evidence>
<keyword evidence="2" id="KW-0479">Metal-binding</keyword>
<dbReference type="Gene3D" id="3.20.20.70">
    <property type="entry name" value="Aldolase class I"/>
    <property type="match status" value="1"/>
</dbReference>
<dbReference type="InterPro" id="IPR023885">
    <property type="entry name" value="4Fe4S-binding_SPASM_dom"/>
</dbReference>
<dbReference type="CDD" id="cd01335">
    <property type="entry name" value="Radical_SAM"/>
    <property type="match status" value="1"/>
</dbReference>
<keyword evidence="3" id="KW-0408">Iron</keyword>
<dbReference type="NCBIfam" id="TIGR04085">
    <property type="entry name" value="rSAM_more_4Fe4S"/>
    <property type="match status" value="1"/>
</dbReference>
<dbReference type="SFLD" id="SFLDG01067">
    <property type="entry name" value="SPASM/twitch_domain_containing"/>
    <property type="match status" value="1"/>
</dbReference>
<dbReference type="GO" id="GO:0046872">
    <property type="term" value="F:metal ion binding"/>
    <property type="evidence" value="ECO:0007669"/>
    <property type="project" value="UniProtKB-KW"/>
</dbReference>
<dbReference type="InterPro" id="IPR013785">
    <property type="entry name" value="Aldolase_TIM"/>
</dbReference>
<keyword evidence="1" id="KW-0949">S-adenosyl-L-methionine</keyword>
<dbReference type="AlphaFoldDB" id="A0A1M6D3V0"/>
<accession>A0A1M6D3V0</accession>
<organism evidence="6 7">
    <name type="scientific">Anaerovibrio lipolyticus DSM 3074</name>
    <dbReference type="NCBI Taxonomy" id="1120997"/>
    <lineage>
        <taxon>Bacteria</taxon>
        <taxon>Bacillati</taxon>
        <taxon>Bacillota</taxon>
        <taxon>Negativicutes</taxon>
        <taxon>Selenomonadales</taxon>
        <taxon>Selenomonadaceae</taxon>
        <taxon>Anaerovibrio</taxon>
    </lineage>
</organism>
<dbReference type="GO" id="GO:0003824">
    <property type="term" value="F:catalytic activity"/>
    <property type="evidence" value="ECO:0007669"/>
    <property type="project" value="InterPro"/>
</dbReference>
<dbReference type="PANTHER" id="PTHR11228">
    <property type="entry name" value="RADICAL SAM DOMAIN PROTEIN"/>
    <property type="match status" value="1"/>
</dbReference>
<evidence type="ECO:0000256" key="1">
    <source>
        <dbReference type="ARBA" id="ARBA00022691"/>
    </source>
</evidence>
<name>A0A1M6D3V0_9FIRM</name>
<sequence length="487" mass="55164">MNVEVDNYVNKNLGELVRVYYKLKEDLRLRGWDLLPTGIVRHLSEAVSFMPTDVYRALQKACSSIPANSPLFSPTEKKYLKELSEEGILEETDTPVPLSEEQKYRAYPNRFLYSIHWSITGNCNCRCRHCYMSAPTRMTSKTSMDDEPSLEDCLDIVRQMEAAGVRVVSLTGGEALLRRDFFKIVDALLAADILITTVMSNGLLVNEHTLDEFERRGIKPEFNMSFDGIDCHDWLRGIPGVEKAVRNAFKLCKERGFPTGAEYCLHKGNINALRESVKLLGELGCQTLKVNRLSLEGEGLAIADKAITMEEEYQVYLDYIPQFYEDGAPLNIMLAGIFSNIDKDDYIIPCKKNLEDEDCDNYCLCGHARSQMYITPDGYMVPCIPMGSVEGGRRHFPNLKTTSLSSALKDSYYMEFIDMRLREYFAHNPGCESCKYRNCCAGGCRGHVAAVGGGEDLLARDEDTCKFFQKGWHDKLIKLMEDIKGKK</sequence>
<dbReference type="OrthoDB" id="9810775at2"/>